<accession>A0ABU0YYI7</accession>
<proteinExistence type="predicted"/>
<dbReference type="Proteomes" id="UP001235133">
    <property type="component" value="Unassembled WGS sequence"/>
</dbReference>
<evidence type="ECO:0000313" key="2">
    <source>
        <dbReference type="EMBL" id="MDQ7877387.1"/>
    </source>
</evidence>
<protein>
    <recommendedName>
        <fullName evidence="4">Lipoprotein</fullName>
    </recommendedName>
</protein>
<dbReference type="PROSITE" id="PS51257">
    <property type="entry name" value="PROKAR_LIPOPROTEIN"/>
    <property type="match status" value="1"/>
</dbReference>
<keyword evidence="1" id="KW-0732">Signal</keyword>
<name>A0ABU0YYI7_9MICO</name>
<evidence type="ECO:0000256" key="1">
    <source>
        <dbReference type="SAM" id="SignalP"/>
    </source>
</evidence>
<organism evidence="2 3">
    <name type="scientific">Microbacterium psychrotolerans</name>
    <dbReference type="NCBI Taxonomy" id="3068321"/>
    <lineage>
        <taxon>Bacteria</taxon>
        <taxon>Bacillati</taxon>
        <taxon>Actinomycetota</taxon>
        <taxon>Actinomycetes</taxon>
        <taxon>Micrococcales</taxon>
        <taxon>Microbacteriaceae</taxon>
        <taxon>Microbacterium</taxon>
    </lineage>
</organism>
<comment type="caution">
    <text evidence="2">The sequence shown here is derived from an EMBL/GenBank/DDBJ whole genome shotgun (WGS) entry which is preliminary data.</text>
</comment>
<keyword evidence="3" id="KW-1185">Reference proteome</keyword>
<feature type="chain" id="PRO_5045804739" description="Lipoprotein" evidence="1">
    <location>
        <begin position="29"/>
        <end position="139"/>
    </location>
</feature>
<dbReference type="EMBL" id="JAVFWO010000002">
    <property type="protein sequence ID" value="MDQ7877387.1"/>
    <property type="molecule type" value="Genomic_DNA"/>
</dbReference>
<evidence type="ECO:0000313" key="3">
    <source>
        <dbReference type="Proteomes" id="UP001235133"/>
    </source>
</evidence>
<gene>
    <name evidence="2" type="ORF">Q9R08_05285</name>
</gene>
<reference evidence="2 3" key="1">
    <citation type="submission" date="2023-08" db="EMBL/GenBank/DDBJ databases">
        <title>Microbacterium psychrotolerans sp. nov., a psychrotolerant bacterium isolated from soil in Heilongjiang Province, China.</title>
        <authorList>
            <person name="An P."/>
            <person name="Zhao D."/>
            <person name="Xiang H."/>
        </authorList>
    </citation>
    <scope>NUCLEOTIDE SEQUENCE [LARGE SCALE GENOMIC DNA]</scope>
    <source>
        <strain evidence="2 3">QXD-8</strain>
    </source>
</reference>
<dbReference type="RefSeq" id="WP_308866827.1">
    <property type="nucleotide sequence ID" value="NZ_JAVFWO010000002.1"/>
</dbReference>
<sequence>MGKHSSYTGVALLITVLALTGCASGGTAAESESSPTPTTDPKLHFKGVALACGVADYSEILDDGQAIELTGVGQNLNSPVQLENVQCVLKKLDAPTAVASKIGQTRALDGRQSDEWEGYEASWTYHPDDGASIIIERTE</sequence>
<feature type="signal peptide" evidence="1">
    <location>
        <begin position="1"/>
        <end position="28"/>
    </location>
</feature>
<evidence type="ECO:0008006" key="4">
    <source>
        <dbReference type="Google" id="ProtNLM"/>
    </source>
</evidence>